<proteinExistence type="predicted"/>
<dbReference type="Proteomes" id="UP001208935">
    <property type="component" value="Unassembled WGS sequence"/>
</dbReference>
<accession>A0ABT3KXQ1</accession>
<dbReference type="EMBL" id="QZCW01000003">
    <property type="protein sequence ID" value="MCW5323116.1"/>
    <property type="molecule type" value="Genomic_DNA"/>
</dbReference>
<dbReference type="InterPro" id="IPR025148">
    <property type="entry name" value="AtzG-like"/>
</dbReference>
<evidence type="ECO:0000313" key="1">
    <source>
        <dbReference type="EMBL" id="MCW5323116.1"/>
    </source>
</evidence>
<name>A0ABT3KXQ1_9BURK</name>
<gene>
    <name evidence="1" type="ORF">D5039_18815</name>
</gene>
<reference evidence="2" key="1">
    <citation type="submission" date="2023-07" db="EMBL/GenBank/DDBJ databases">
        <title>Verminephrobacter genomes.</title>
        <authorList>
            <person name="Lund M.B."/>
        </authorList>
    </citation>
    <scope>NUCLEOTIDE SEQUENCE [LARGE SCALE GENOMIC DNA]</scope>
    <source>
        <strain evidence="2">AtM5-05</strain>
    </source>
</reference>
<sequence length="78" mass="7932">MTDAGTLACVQASAATLGLVLDEARARRVAAHLAQIERMAQLLLAAPMGAHAELAGTYAPLAFPSASDTHTCGEDDGP</sequence>
<comment type="caution">
    <text evidence="1">The sequence shown here is derived from an EMBL/GenBank/DDBJ whole genome shotgun (WGS) entry which is preliminary data.</text>
</comment>
<organism evidence="1 2">
    <name type="scientific">Verminephrobacter aporrectodeae subsp. tuberculatae</name>
    <dbReference type="NCBI Taxonomy" id="1110392"/>
    <lineage>
        <taxon>Bacteria</taxon>
        <taxon>Pseudomonadati</taxon>
        <taxon>Pseudomonadota</taxon>
        <taxon>Betaproteobacteria</taxon>
        <taxon>Burkholderiales</taxon>
        <taxon>Comamonadaceae</taxon>
        <taxon>Verminephrobacter</taxon>
    </lineage>
</organism>
<keyword evidence="2" id="KW-1185">Reference proteome</keyword>
<evidence type="ECO:0000313" key="2">
    <source>
        <dbReference type="Proteomes" id="UP001208935"/>
    </source>
</evidence>
<dbReference type="Pfam" id="PF13318">
    <property type="entry name" value="AtzG-like"/>
    <property type="match status" value="1"/>
</dbReference>
<dbReference type="RefSeq" id="WP_010099922.1">
    <property type="nucleotide sequence ID" value="NZ_QZCW01000003.1"/>
</dbReference>
<protein>
    <submittedName>
        <fullName evidence="1">DUF4089 domain-containing protein</fullName>
    </submittedName>
</protein>